<evidence type="ECO:0008006" key="3">
    <source>
        <dbReference type="Google" id="ProtNLM"/>
    </source>
</evidence>
<accession>A0A4R6SMN6</accession>
<sequence length="106" mass="10808">MGDGYQVDLDAVRSAGKKVYAGSDAIGDAAALFGLTGVGADAFGQLPEAGRFAGALSSFVDRHGADLRHGSVWVNATGDAMMAGANDYERQDEQAANDLDRAAGGE</sequence>
<gene>
    <name evidence="1" type="ORF">EV186_1011379</name>
</gene>
<dbReference type="Proteomes" id="UP000295444">
    <property type="component" value="Unassembled WGS sequence"/>
</dbReference>
<proteinExistence type="predicted"/>
<dbReference type="AlphaFoldDB" id="A0A4R6SMN6"/>
<keyword evidence="2" id="KW-1185">Reference proteome</keyword>
<dbReference type="OrthoDB" id="3698061at2"/>
<comment type="caution">
    <text evidence="1">The sequence shown here is derived from an EMBL/GenBank/DDBJ whole genome shotgun (WGS) entry which is preliminary data.</text>
</comment>
<organism evidence="1 2">
    <name type="scientific">Labedaea rhizosphaerae</name>
    <dbReference type="NCBI Taxonomy" id="598644"/>
    <lineage>
        <taxon>Bacteria</taxon>
        <taxon>Bacillati</taxon>
        <taxon>Actinomycetota</taxon>
        <taxon>Actinomycetes</taxon>
        <taxon>Pseudonocardiales</taxon>
        <taxon>Pseudonocardiaceae</taxon>
        <taxon>Labedaea</taxon>
    </lineage>
</organism>
<protein>
    <recommendedName>
        <fullName evidence="3">Excreted virulence factor EspC (Type VII ESX diderm)</fullName>
    </recommendedName>
</protein>
<dbReference type="RefSeq" id="WP_133848167.1">
    <property type="nucleotide sequence ID" value="NZ_SNXZ01000001.1"/>
</dbReference>
<dbReference type="EMBL" id="SNXZ01000001">
    <property type="protein sequence ID" value="TDQ05409.1"/>
    <property type="molecule type" value="Genomic_DNA"/>
</dbReference>
<name>A0A4R6SMN6_LABRH</name>
<reference evidence="1 2" key="1">
    <citation type="submission" date="2019-03" db="EMBL/GenBank/DDBJ databases">
        <title>Genomic Encyclopedia of Type Strains, Phase IV (KMG-IV): sequencing the most valuable type-strain genomes for metagenomic binning, comparative biology and taxonomic classification.</title>
        <authorList>
            <person name="Goeker M."/>
        </authorList>
    </citation>
    <scope>NUCLEOTIDE SEQUENCE [LARGE SCALE GENOMIC DNA]</scope>
    <source>
        <strain evidence="1 2">DSM 45361</strain>
    </source>
</reference>
<evidence type="ECO:0000313" key="1">
    <source>
        <dbReference type="EMBL" id="TDQ05409.1"/>
    </source>
</evidence>
<evidence type="ECO:0000313" key="2">
    <source>
        <dbReference type="Proteomes" id="UP000295444"/>
    </source>
</evidence>